<dbReference type="EMBL" id="CM023481">
    <property type="protein sequence ID" value="KAH6946712.1"/>
    <property type="molecule type" value="Genomic_DNA"/>
</dbReference>
<comment type="caution">
    <text evidence="1">The sequence shown here is derived from an EMBL/GenBank/DDBJ whole genome shotgun (WGS) entry which is preliminary data.</text>
</comment>
<proteinExistence type="predicted"/>
<reference evidence="1" key="1">
    <citation type="submission" date="2020-05" db="EMBL/GenBank/DDBJ databases">
        <title>Large-scale comparative analyses of tick genomes elucidate their genetic diversity and vector capacities.</title>
        <authorList>
            <person name="Jia N."/>
            <person name="Wang J."/>
            <person name="Shi W."/>
            <person name="Du L."/>
            <person name="Sun Y."/>
            <person name="Zhan W."/>
            <person name="Jiang J."/>
            <person name="Wang Q."/>
            <person name="Zhang B."/>
            <person name="Ji P."/>
            <person name="Sakyi L.B."/>
            <person name="Cui X."/>
            <person name="Yuan T."/>
            <person name="Jiang B."/>
            <person name="Yang W."/>
            <person name="Lam T.T.-Y."/>
            <person name="Chang Q."/>
            <person name="Ding S."/>
            <person name="Wang X."/>
            <person name="Zhu J."/>
            <person name="Ruan X."/>
            <person name="Zhao L."/>
            <person name="Wei J."/>
            <person name="Que T."/>
            <person name="Du C."/>
            <person name="Cheng J."/>
            <person name="Dai P."/>
            <person name="Han X."/>
            <person name="Huang E."/>
            <person name="Gao Y."/>
            <person name="Liu J."/>
            <person name="Shao H."/>
            <person name="Ye R."/>
            <person name="Li L."/>
            <person name="Wei W."/>
            <person name="Wang X."/>
            <person name="Wang C."/>
            <person name="Yang T."/>
            <person name="Huo Q."/>
            <person name="Li W."/>
            <person name="Guo W."/>
            <person name="Chen H."/>
            <person name="Zhou L."/>
            <person name="Ni X."/>
            <person name="Tian J."/>
            <person name="Zhou Y."/>
            <person name="Sheng Y."/>
            <person name="Liu T."/>
            <person name="Pan Y."/>
            <person name="Xia L."/>
            <person name="Li J."/>
            <person name="Zhao F."/>
            <person name="Cao W."/>
        </authorList>
    </citation>
    <scope>NUCLEOTIDE SEQUENCE</scope>
    <source>
        <strain evidence="1">Hyas-2018</strain>
    </source>
</reference>
<organism evidence="1 2">
    <name type="scientific">Hyalomma asiaticum</name>
    <name type="common">Tick</name>
    <dbReference type="NCBI Taxonomy" id="266040"/>
    <lineage>
        <taxon>Eukaryota</taxon>
        <taxon>Metazoa</taxon>
        <taxon>Ecdysozoa</taxon>
        <taxon>Arthropoda</taxon>
        <taxon>Chelicerata</taxon>
        <taxon>Arachnida</taxon>
        <taxon>Acari</taxon>
        <taxon>Parasitiformes</taxon>
        <taxon>Ixodida</taxon>
        <taxon>Ixodoidea</taxon>
        <taxon>Ixodidae</taxon>
        <taxon>Hyalomminae</taxon>
        <taxon>Hyalomma</taxon>
    </lineage>
</organism>
<evidence type="ECO:0000313" key="2">
    <source>
        <dbReference type="Proteomes" id="UP000821845"/>
    </source>
</evidence>
<name>A0ACB7TGP5_HYAAI</name>
<dbReference type="Proteomes" id="UP000821845">
    <property type="component" value="Chromosome 1"/>
</dbReference>
<accession>A0ACB7TGP5</accession>
<sequence length="170" mass="18856">MARLMASDIRFFLFHLKVVDVTTNEVLGPLECGEICMRGPTTFKAYLDMPEATAKAFDEEGFFRTGDTGYYTEDGHFHVAGRIKDLIKCMDQQVAPAELETLLLSHPDVKEVVVTGVPHSEHGEAARAFVVLRNGSQGDAVTEESLKAFVKGMDIELLLCFHIFSADSFH</sequence>
<evidence type="ECO:0000313" key="1">
    <source>
        <dbReference type="EMBL" id="KAH6946712.1"/>
    </source>
</evidence>
<protein>
    <submittedName>
        <fullName evidence="1">Uncharacterized protein</fullName>
    </submittedName>
</protein>
<keyword evidence="2" id="KW-1185">Reference proteome</keyword>
<gene>
    <name evidence="1" type="ORF">HPB50_014752</name>
</gene>